<dbReference type="Pfam" id="PF00106">
    <property type="entry name" value="adh_short"/>
    <property type="match status" value="1"/>
</dbReference>
<dbReference type="EMBL" id="BAABIE010000004">
    <property type="protein sequence ID" value="GAA4745265.1"/>
    <property type="molecule type" value="Genomic_DNA"/>
</dbReference>
<dbReference type="PANTHER" id="PTHR44147:SF2">
    <property type="entry name" value="DEHYDROGENASE_REDUCTASE SDR FAMILY MEMBER 1"/>
    <property type="match status" value="1"/>
</dbReference>
<feature type="compositionally biased region" description="Gly residues" evidence="1">
    <location>
        <begin position="253"/>
        <end position="263"/>
    </location>
</feature>
<protein>
    <submittedName>
        <fullName evidence="2">SDR family NAD(P)-dependent oxidoreductase</fullName>
    </submittedName>
</protein>
<gene>
    <name evidence="2" type="ORF">GCM10023217_12930</name>
</gene>
<organism evidence="2 3">
    <name type="scientific">Gordonia alkaliphila</name>
    <dbReference type="NCBI Taxonomy" id="1053547"/>
    <lineage>
        <taxon>Bacteria</taxon>
        <taxon>Bacillati</taxon>
        <taxon>Actinomycetota</taxon>
        <taxon>Actinomycetes</taxon>
        <taxon>Mycobacteriales</taxon>
        <taxon>Gordoniaceae</taxon>
        <taxon>Gordonia</taxon>
    </lineage>
</organism>
<dbReference type="RefSeq" id="WP_246992479.1">
    <property type="nucleotide sequence ID" value="NZ_BAABIE010000004.1"/>
</dbReference>
<keyword evidence="3" id="KW-1185">Reference proteome</keyword>
<evidence type="ECO:0000313" key="2">
    <source>
        <dbReference type="EMBL" id="GAA4745265.1"/>
    </source>
</evidence>
<accession>A0ABP8Z392</accession>
<dbReference type="PANTHER" id="PTHR44147">
    <property type="entry name" value="DEHYDROGENASE/REDUCTASE SDR FAMILY MEMBER 1"/>
    <property type="match status" value="1"/>
</dbReference>
<dbReference type="InterPro" id="IPR036291">
    <property type="entry name" value="NAD(P)-bd_dom_sf"/>
</dbReference>
<dbReference type="Proteomes" id="UP001500822">
    <property type="component" value="Unassembled WGS sequence"/>
</dbReference>
<reference evidence="3" key="1">
    <citation type="journal article" date="2019" name="Int. J. Syst. Evol. Microbiol.">
        <title>The Global Catalogue of Microorganisms (GCM) 10K type strain sequencing project: providing services to taxonomists for standard genome sequencing and annotation.</title>
        <authorList>
            <consortium name="The Broad Institute Genomics Platform"/>
            <consortium name="The Broad Institute Genome Sequencing Center for Infectious Disease"/>
            <person name="Wu L."/>
            <person name="Ma J."/>
        </authorList>
    </citation>
    <scope>NUCLEOTIDE SEQUENCE [LARGE SCALE GENOMIC DNA]</scope>
    <source>
        <strain evidence="3">JCM 18077</strain>
    </source>
</reference>
<dbReference type="Gene3D" id="3.40.50.720">
    <property type="entry name" value="NAD(P)-binding Rossmann-like Domain"/>
    <property type="match status" value="1"/>
</dbReference>
<sequence>MSSTPVALVTGTSRGVGKGVATALRDAGWTVFGTSRRGRGPDGVTNLTCDHTDDDAVAAVFERIESTVGHLDLLVNNVWASPPGFAGFTEKFYQRPLSDWDTLITVGLRAHYVASVHAARMMTARGSGLIASVSSFGSRGHLHSVLYGMSKAAIDKMAFDMAHELRGSGVSAVSLWPGLVRTELLLSAGISEFAGFPISEAEDPTFIGRVIERLATSPDLGTRSGHTLITAELGAEYGITNDDGTAPASHRGPFGGGALYPPS</sequence>
<evidence type="ECO:0000313" key="3">
    <source>
        <dbReference type="Proteomes" id="UP001500822"/>
    </source>
</evidence>
<dbReference type="SUPFAM" id="SSF51735">
    <property type="entry name" value="NAD(P)-binding Rossmann-fold domains"/>
    <property type="match status" value="1"/>
</dbReference>
<dbReference type="InterPro" id="IPR002347">
    <property type="entry name" value="SDR_fam"/>
</dbReference>
<comment type="caution">
    <text evidence="2">The sequence shown here is derived from an EMBL/GenBank/DDBJ whole genome shotgun (WGS) entry which is preliminary data.</text>
</comment>
<evidence type="ECO:0000256" key="1">
    <source>
        <dbReference type="SAM" id="MobiDB-lite"/>
    </source>
</evidence>
<name>A0ABP8Z392_9ACTN</name>
<feature type="region of interest" description="Disordered" evidence="1">
    <location>
        <begin position="241"/>
        <end position="263"/>
    </location>
</feature>
<dbReference type="PRINTS" id="PR00081">
    <property type="entry name" value="GDHRDH"/>
</dbReference>
<proteinExistence type="predicted"/>